<evidence type="ECO:0000313" key="1">
    <source>
        <dbReference type="EMBL" id="UOR11322.1"/>
    </source>
</evidence>
<dbReference type="Proteomes" id="UP000830326">
    <property type="component" value="Chromosome"/>
</dbReference>
<reference evidence="1" key="1">
    <citation type="submission" date="2022-04" db="EMBL/GenBank/DDBJ databases">
        <title>Halobacillus sp. isolated from saltern.</title>
        <authorList>
            <person name="Won M."/>
            <person name="Lee C.-M."/>
            <person name="Woen H.-Y."/>
            <person name="Kwon S.-W."/>
        </authorList>
    </citation>
    <scope>NUCLEOTIDE SEQUENCE</scope>
    <source>
        <strain evidence="1">SSHM10-5</strain>
    </source>
</reference>
<evidence type="ECO:0008006" key="3">
    <source>
        <dbReference type="Google" id="ProtNLM"/>
    </source>
</evidence>
<name>A0ABY4HA44_9BACI</name>
<gene>
    <name evidence="1" type="ORF">MUO15_17245</name>
</gene>
<sequence>MSKRFSSIFSHMKTYLSYSEIFGIKSPLEEVKQDIRSINLDEALTILSMFSVLDKESMTSLKNKLLPFVRDKEFINSLEVFDVSNLMYAMKCFIAYGTRNPYYKFNNSYDKPYNVFLTVLKITDYMIDNIDTYEDVQDVVLKGALFHRSTELDRSLLRQHIMFEELAREVHRFEKNEFIDIHQIFEMKFGYTIAEYVATAFSLNLNCIKGCSYKDIVEGIDWGINPDLFFKNVSIKDKALAIYKDLCIDPLELRDWARSTIKNPYDFEPLLVRPIFSSGNKAFPSSPGNMNAVIFDGLFFKIRRCFETRDTSFFDFFGRLFEIYVSDMLKAAVKASKISAYNFIDEFSYGKDLSKRSSDAYIQLGKSLLIVECKSGRIRKETKLEADEKTTEEDFKKYVTKPIMQASKAYSEILDQMPEKFGGAKKVCILSVSYQSFPRLPRLHYDDQNWQKDLSPNVNQFDYLGLMDIEIIAYIIENLDISIFRFLNTKITNKEFVPYPNYFYKKFGDIRRLKSHSNKLEEIFDNIKKTLGFKKS</sequence>
<protein>
    <recommendedName>
        <fullName evidence="3">NERD domain-containing protein</fullName>
    </recommendedName>
</protein>
<proteinExistence type="predicted"/>
<keyword evidence="2" id="KW-1185">Reference proteome</keyword>
<organism evidence="1 2">
    <name type="scientific">Halobacillus amylolyticus</name>
    <dbReference type="NCBI Taxonomy" id="2932259"/>
    <lineage>
        <taxon>Bacteria</taxon>
        <taxon>Bacillati</taxon>
        <taxon>Bacillota</taxon>
        <taxon>Bacilli</taxon>
        <taxon>Bacillales</taxon>
        <taxon>Bacillaceae</taxon>
        <taxon>Halobacillus</taxon>
    </lineage>
</organism>
<dbReference type="RefSeq" id="WP_245031257.1">
    <property type="nucleotide sequence ID" value="NZ_CP095075.1"/>
</dbReference>
<accession>A0ABY4HA44</accession>
<dbReference type="EMBL" id="CP095075">
    <property type="protein sequence ID" value="UOR11322.1"/>
    <property type="molecule type" value="Genomic_DNA"/>
</dbReference>
<evidence type="ECO:0000313" key="2">
    <source>
        <dbReference type="Proteomes" id="UP000830326"/>
    </source>
</evidence>